<evidence type="ECO:0000313" key="9">
    <source>
        <dbReference type="Proteomes" id="UP000242664"/>
    </source>
</evidence>
<proteinExistence type="inferred from homology"/>
<evidence type="ECO:0000259" key="7">
    <source>
        <dbReference type="PROSITE" id="PS51900"/>
    </source>
</evidence>
<accession>A0ABM9WRR5</accession>
<dbReference type="InterPro" id="IPR044068">
    <property type="entry name" value="CB"/>
</dbReference>
<dbReference type="Pfam" id="PF00589">
    <property type="entry name" value="Phage_integrase"/>
    <property type="match status" value="1"/>
</dbReference>
<protein>
    <submittedName>
        <fullName evidence="8">Site-specific recombinase XerD</fullName>
    </submittedName>
</protein>
<dbReference type="Gene3D" id="1.10.443.10">
    <property type="entry name" value="Intergrase catalytic core"/>
    <property type="match status" value="1"/>
</dbReference>
<keyword evidence="4" id="KW-0233">DNA recombination</keyword>
<dbReference type="InterPro" id="IPR011010">
    <property type="entry name" value="DNA_brk_join_enz"/>
</dbReference>
<dbReference type="PROSITE" id="PS51898">
    <property type="entry name" value="TYR_RECOMBINASE"/>
    <property type="match status" value="1"/>
</dbReference>
<sequence length="446" mass="50915">MVTFVSTLVSSLEYTMAQDNKYLKKRNNRDVWLFSKRIPKQLQHLYEGKEVLTKSLKTSCIKTARLRRNALLAEMSLLEEQAIDGGRANFISFYRTLKTAKEVHGYEPYGQHYNIDLEDVTNTDLYPEIQRDALKAVYSGETPLRYTCTLRESMTEWLELNRNRNKDTISKVKSTTERFLKHCGVFDLPLLSIERAAVVNFIHDLADECSVSTIRAHLSRLKTVYKHAWDMGRIKNKDNPFAEHSLAHLDKRKEKKPKQLFSREQLQILAKWADEQTSKGSNMGLLFRLGLFTGSRIGELCNVKVKDVYTDSGITAIKIRVGKTSAAQRTVPLTDSIASEVLQLIKGKTPETKLLGLNGDKASRDFSRFKVANVSKDPSQCFHSLRVHVSTAMLRAGIQEHHSAFIVGHEGGKTMTYGYYAKGDELKTLKEYIDKAEEVIKRDWLN</sequence>
<gene>
    <name evidence="8" type="ORF">VEx25_2055</name>
</gene>
<keyword evidence="3 5" id="KW-0238">DNA-binding</keyword>
<dbReference type="Gene3D" id="1.10.150.130">
    <property type="match status" value="1"/>
</dbReference>
<dbReference type="InterPro" id="IPR010998">
    <property type="entry name" value="Integrase_recombinase_N"/>
</dbReference>
<reference evidence="9" key="1">
    <citation type="submission" date="2006-10" db="EMBL/GenBank/DDBJ databases">
        <authorList>
            <person name="Heidelberg J."/>
            <person name="Sebastian Y."/>
        </authorList>
    </citation>
    <scope>NUCLEOTIDE SEQUENCE [LARGE SCALE GENOMIC DNA]</scope>
    <source>
        <strain evidence="9">EX25</strain>
    </source>
</reference>
<dbReference type="InterPro" id="IPR046668">
    <property type="entry name" value="DUF6538"/>
</dbReference>
<evidence type="ECO:0000256" key="2">
    <source>
        <dbReference type="ARBA" id="ARBA00022908"/>
    </source>
</evidence>
<dbReference type="EMBL" id="DS267850">
    <property type="protein sequence ID" value="EDN56079.1"/>
    <property type="molecule type" value="Genomic_DNA"/>
</dbReference>
<evidence type="ECO:0000256" key="4">
    <source>
        <dbReference type="ARBA" id="ARBA00023172"/>
    </source>
</evidence>
<keyword evidence="2" id="KW-0229">DNA integration</keyword>
<dbReference type="InterPro" id="IPR002104">
    <property type="entry name" value="Integrase_catalytic"/>
</dbReference>
<comment type="similarity">
    <text evidence="1">Belongs to the 'phage' integrase family.</text>
</comment>
<evidence type="ECO:0000259" key="6">
    <source>
        <dbReference type="PROSITE" id="PS51898"/>
    </source>
</evidence>
<evidence type="ECO:0000256" key="3">
    <source>
        <dbReference type="ARBA" id="ARBA00023125"/>
    </source>
</evidence>
<evidence type="ECO:0000256" key="1">
    <source>
        <dbReference type="ARBA" id="ARBA00008857"/>
    </source>
</evidence>
<organism evidence="8 9">
    <name type="scientific">Vibrio antiquarius (strain Ex25)</name>
    <dbReference type="NCBI Taxonomy" id="150340"/>
    <lineage>
        <taxon>Bacteria</taxon>
        <taxon>Pseudomonadati</taxon>
        <taxon>Pseudomonadota</taxon>
        <taxon>Gammaproteobacteria</taxon>
        <taxon>Vibrionales</taxon>
        <taxon>Vibrionaceae</taxon>
        <taxon>Vibrio</taxon>
        <taxon>Vibrio diabolicus subgroup</taxon>
    </lineage>
</organism>
<dbReference type="Proteomes" id="UP000242664">
    <property type="component" value="Unassembled WGS sequence"/>
</dbReference>
<keyword evidence="9" id="KW-1185">Reference proteome</keyword>
<feature type="domain" description="Core-binding (CB)" evidence="7">
    <location>
        <begin position="152"/>
        <end position="229"/>
    </location>
</feature>
<name>A0ABM9WRR5_VIBAE</name>
<dbReference type="InterPro" id="IPR050808">
    <property type="entry name" value="Phage_Integrase"/>
</dbReference>
<dbReference type="SUPFAM" id="SSF56349">
    <property type="entry name" value="DNA breaking-rejoining enzymes"/>
    <property type="match status" value="1"/>
</dbReference>
<dbReference type="Pfam" id="PF13102">
    <property type="entry name" value="Phage_int_SAM_5"/>
    <property type="match status" value="1"/>
</dbReference>
<evidence type="ECO:0000256" key="5">
    <source>
        <dbReference type="PROSITE-ProRule" id="PRU01248"/>
    </source>
</evidence>
<evidence type="ECO:0000313" key="8">
    <source>
        <dbReference type="EMBL" id="EDN56079.1"/>
    </source>
</evidence>
<dbReference type="Pfam" id="PF20172">
    <property type="entry name" value="DUF6538"/>
    <property type="match status" value="1"/>
</dbReference>
<dbReference type="InterPro" id="IPR013762">
    <property type="entry name" value="Integrase-like_cat_sf"/>
</dbReference>
<dbReference type="PANTHER" id="PTHR30629:SF2">
    <property type="entry name" value="PROPHAGE INTEGRASE INTS-RELATED"/>
    <property type="match status" value="1"/>
</dbReference>
<dbReference type="PROSITE" id="PS51900">
    <property type="entry name" value="CB"/>
    <property type="match status" value="1"/>
</dbReference>
<feature type="domain" description="Tyr recombinase" evidence="6">
    <location>
        <begin position="255"/>
        <end position="433"/>
    </location>
</feature>
<dbReference type="InterPro" id="IPR025269">
    <property type="entry name" value="SAM-like_dom"/>
</dbReference>
<dbReference type="PANTHER" id="PTHR30629">
    <property type="entry name" value="PROPHAGE INTEGRASE"/>
    <property type="match status" value="1"/>
</dbReference>